<gene>
    <name evidence="1" type="ORF">OOZ53_01790</name>
</gene>
<comment type="caution">
    <text evidence="1">The sequence shown here is derived from an EMBL/GenBank/DDBJ whole genome shotgun (WGS) entry which is preliminary data.</text>
</comment>
<sequence>MESNKYECVYRLANKDVASEEFDGEFVVLDLNNGRYYSMDGSAAIVWKALTEGSSPNHLAAACEDAGHFVPETIYGFCDQLESYGLLVPTTDRSDIALPLALAQAIRSKQLPPETTMFDDLAELMMADPIHEVDEAEGWPVRKPVPNGAAD</sequence>
<name>A0ABT4VIV2_9HYPH</name>
<evidence type="ECO:0000313" key="2">
    <source>
        <dbReference type="Proteomes" id="UP001148313"/>
    </source>
</evidence>
<reference evidence="1" key="1">
    <citation type="submission" date="2022-11" db="EMBL/GenBank/DDBJ databases">
        <title>Hoeflea poritis sp. nov., isolated from scleractinian coral Porites lutea.</title>
        <authorList>
            <person name="Zhang G."/>
            <person name="Wei Q."/>
            <person name="Cai L."/>
        </authorList>
    </citation>
    <scope>NUCLEOTIDE SEQUENCE</scope>
    <source>
        <strain evidence="1">E7-10</strain>
    </source>
</reference>
<proteinExistence type="predicted"/>
<dbReference type="EMBL" id="JAPJZH010000001">
    <property type="protein sequence ID" value="MDA4844057.1"/>
    <property type="molecule type" value="Genomic_DNA"/>
</dbReference>
<accession>A0ABT4VIV2</accession>
<keyword evidence="2" id="KW-1185">Reference proteome</keyword>
<organism evidence="1 2">
    <name type="scientific">Hoeflea poritis</name>
    <dbReference type="NCBI Taxonomy" id="2993659"/>
    <lineage>
        <taxon>Bacteria</taxon>
        <taxon>Pseudomonadati</taxon>
        <taxon>Pseudomonadota</taxon>
        <taxon>Alphaproteobacteria</taxon>
        <taxon>Hyphomicrobiales</taxon>
        <taxon>Rhizobiaceae</taxon>
        <taxon>Hoeflea</taxon>
    </lineage>
</organism>
<dbReference type="Pfam" id="PF05402">
    <property type="entry name" value="PqqD"/>
    <property type="match status" value="1"/>
</dbReference>
<dbReference type="Proteomes" id="UP001148313">
    <property type="component" value="Unassembled WGS sequence"/>
</dbReference>
<evidence type="ECO:0000313" key="1">
    <source>
        <dbReference type="EMBL" id="MDA4844057.1"/>
    </source>
</evidence>
<dbReference type="RefSeq" id="WP_271087580.1">
    <property type="nucleotide sequence ID" value="NZ_JAPJZH010000001.1"/>
</dbReference>
<dbReference type="InterPro" id="IPR008792">
    <property type="entry name" value="PQQD"/>
</dbReference>
<protein>
    <submittedName>
        <fullName evidence="1">PqqD family protein</fullName>
    </submittedName>
</protein>